<evidence type="ECO:0000313" key="3">
    <source>
        <dbReference type="Proteomes" id="UP001498398"/>
    </source>
</evidence>
<evidence type="ECO:0000256" key="1">
    <source>
        <dbReference type="SAM" id="Phobius"/>
    </source>
</evidence>
<dbReference type="EMBL" id="JBANRG010000058">
    <property type="protein sequence ID" value="KAK7442547.1"/>
    <property type="molecule type" value="Genomic_DNA"/>
</dbReference>
<proteinExistence type="predicted"/>
<organism evidence="2 3">
    <name type="scientific">Marasmiellus scandens</name>
    <dbReference type="NCBI Taxonomy" id="2682957"/>
    <lineage>
        <taxon>Eukaryota</taxon>
        <taxon>Fungi</taxon>
        <taxon>Dikarya</taxon>
        <taxon>Basidiomycota</taxon>
        <taxon>Agaricomycotina</taxon>
        <taxon>Agaricomycetes</taxon>
        <taxon>Agaricomycetidae</taxon>
        <taxon>Agaricales</taxon>
        <taxon>Marasmiineae</taxon>
        <taxon>Omphalotaceae</taxon>
        <taxon>Marasmiellus</taxon>
    </lineage>
</organism>
<keyword evidence="1" id="KW-0472">Membrane</keyword>
<name>A0ABR1J0B7_9AGAR</name>
<protein>
    <submittedName>
        <fullName evidence="2">Uncharacterized protein</fullName>
    </submittedName>
</protein>
<gene>
    <name evidence="2" type="ORF">VKT23_016145</name>
</gene>
<keyword evidence="1" id="KW-0812">Transmembrane</keyword>
<reference evidence="2 3" key="1">
    <citation type="submission" date="2024-01" db="EMBL/GenBank/DDBJ databases">
        <title>A draft genome for the cacao thread blight pathogen Marasmiellus scandens.</title>
        <authorList>
            <person name="Baruah I.K."/>
            <person name="Leung J."/>
            <person name="Bukari Y."/>
            <person name="Amoako-Attah I."/>
            <person name="Meinhardt L.W."/>
            <person name="Bailey B.A."/>
            <person name="Cohen S.P."/>
        </authorList>
    </citation>
    <scope>NUCLEOTIDE SEQUENCE [LARGE SCALE GENOMIC DNA]</scope>
    <source>
        <strain evidence="2 3">GH-19</strain>
    </source>
</reference>
<dbReference type="Proteomes" id="UP001498398">
    <property type="component" value="Unassembled WGS sequence"/>
</dbReference>
<keyword evidence="1" id="KW-1133">Transmembrane helix</keyword>
<keyword evidence="3" id="KW-1185">Reference proteome</keyword>
<sequence length="143" mass="16031">MLSHLKRFRRVVSSEISQRPPPPNLPSTFYRPEYLDLVRKGLVPWVRIQESPAISIPKVNLSGGCKVTSPDNQLGIPLRREITYGTEPRTDSELTLKQEIGPSMASTYIGSDTGTKSNRFLLLLIEWAVVASALYALLDLFMD</sequence>
<feature type="transmembrane region" description="Helical" evidence="1">
    <location>
        <begin position="120"/>
        <end position="138"/>
    </location>
</feature>
<evidence type="ECO:0000313" key="2">
    <source>
        <dbReference type="EMBL" id="KAK7442547.1"/>
    </source>
</evidence>
<accession>A0ABR1J0B7</accession>
<comment type="caution">
    <text evidence="2">The sequence shown here is derived from an EMBL/GenBank/DDBJ whole genome shotgun (WGS) entry which is preliminary data.</text>
</comment>